<protein>
    <submittedName>
        <fullName evidence="1">Uncharacterized protein</fullName>
    </submittedName>
</protein>
<accession>A0A2K9YY43</accession>
<dbReference type="AlphaFoldDB" id="A0A2K9YY43"/>
<proteinExistence type="predicted"/>
<evidence type="ECO:0000313" key="1">
    <source>
        <dbReference type="EMBL" id="AUW40896.1"/>
    </source>
</evidence>
<organism evidence="1 2">
    <name type="scientific">Rhizobium leguminosarum</name>
    <dbReference type="NCBI Taxonomy" id="384"/>
    <lineage>
        <taxon>Bacteria</taxon>
        <taxon>Pseudomonadati</taxon>
        <taxon>Pseudomonadota</taxon>
        <taxon>Alphaproteobacteria</taxon>
        <taxon>Hyphomicrobiales</taxon>
        <taxon>Rhizobiaceae</taxon>
        <taxon>Rhizobium/Agrobacterium group</taxon>
        <taxon>Rhizobium</taxon>
    </lineage>
</organism>
<reference evidence="1 2" key="1">
    <citation type="submission" date="2017-11" db="EMBL/GenBank/DDBJ databases">
        <title>Complete genome of Rhizobium leguminosarum Norway, an ineffective micro-symbiont.</title>
        <authorList>
            <person name="Hoffrichter A."/>
            <person name="Liang J."/>
            <person name="Brachmann A."/>
            <person name="Marin M."/>
        </authorList>
    </citation>
    <scope>NUCLEOTIDE SEQUENCE [LARGE SCALE GENOMIC DNA]</scope>
    <source>
        <strain evidence="1 2">Norway</strain>
    </source>
</reference>
<name>A0A2K9YY43_RHILE</name>
<dbReference type="Proteomes" id="UP000238523">
    <property type="component" value="Chromosome"/>
</dbReference>
<evidence type="ECO:0000313" key="2">
    <source>
        <dbReference type="Proteomes" id="UP000238523"/>
    </source>
</evidence>
<gene>
    <name evidence="1" type="ORF">CUJ84_Chr000482</name>
</gene>
<sequence>MPDRLRTFFDSIANSGKPSTGYFTIAEQIRMSLGYSTASNKCKIKHNSPCVL</sequence>
<dbReference type="EMBL" id="CP025012">
    <property type="protein sequence ID" value="AUW40896.1"/>
    <property type="molecule type" value="Genomic_DNA"/>
</dbReference>